<sequence>MLSWKIPSVEEVNGEVWLVKGEGFPDLVVRAAPTSVFADNLCQAEDLTGF</sequence>
<dbReference type="EMBL" id="JBGOGF010000008">
    <property type="protein sequence ID" value="MFA1772635.1"/>
    <property type="molecule type" value="Genomic_DNA"/>
</dbReference>
<accession>A0ABV4RHM7</accession>
<name>A0ABV4RHM7_9BACT</name>
<reference evidence="1 2" key="1">
    <citation type="submission" date="2024-08" db="EMBL/GenBank/DDBJ databases">
        <authorList>
            <person name="Wei W."/>
        </authorList>
    </citation>
    <scope>NUCLEOTIDE SEQUENCE [LARGE SCALE GENOMIC DNA]</scope>
    <source>
        <strain evidence="1 2">XU2</strain>
    </source>
</reference>
<evidence type="ECO:0000313" key="2">
    <source>
        <dbReference type="Proteomes" id="UP001570846"/>
    </source>
</evidence>
<keyword evidence="2" id="KW-1185">Reference proteome</keyword>
<dbReference type="RefSeq" id="WP_192576587.1">
    <property type="nucleotide sequence ID" value="NZ_VKKZ01000010.1"/>
</dbReference>
<evidence type="ECO:0000313" key="1">
    <source>
        <dbReference type="EMBL" id="MFA1772635.1"/>
    </source>
</evidence>
<dbReference type="Proteomes" id="UP001570846">
    <property type="component" value="Unassembled WGS sequence"/>
</dbReference>
<protein>
    <submittedName>
        <fullName evidence="1">Uncharacterized protein</fullName>
    </submittedName>
</protein>
<organism evidence="1 2">
    <name type="scientific">Rufibacter glacialis</name>
    <dbReference type="NCBI Taxonomy" id="1259555"/>
    <lineage>
        <taxon>Bacteria</taxon>
        <taxon>Pseudomonadati</taxon>
        <taxon>Bacteroidota</taxon>
        <taxon>Cytophagia</taxon>
        <taxon>Cytophagales</taxon>
        <taxon>Hymenobacteraceae</taxon>
        <taxon>Rufibacter</taxon>
    </lineage>
</organism>
<proteinExistence type="predicted"/>
<comment type="caution">
    <text evidence="1">The sequence shown here is derived from an EMBL/GenBank/DDBJ whole genome shotgun (WGS) entry which is preliminary data.</text>
</comment>
<gene>
    <name evidence="1" type="ORF">ACD591_15155</name>
</gene>